<accession>A0A0C9SET0</accession>
<name>A0A0C9SET0_AMBAM</name>
<protein>
    <submittedName>
        <fullName evidence="2">Putative secreted protein</fullName>
    </submittedName>
</protein>
<dbReference type="EMBL" id="GBZX01000897">
    <property type="protein sequence ID" value="JAG91843.1"/>
    <property type="molecule type" value="mRNA"/>
</dbReference>
<evidence type="ECO:0000256" key="1">
    <source>
        <dbReference type="SAM" id="SignalP"/>
    </source>
</evidence>
<dbReference type="Gene3D" id="2.40.128.20">
    <property type="match status" value="1"/>
</dbReference>
<feature type="signal peptide" evidence="1">
    <location>
        <begin position="1"/>
        <end position="18"/>
    </location>
</feature>
<keyword evidence="1" id="KW-0732">Signal</keyword>
<organism evidence="2">
    <name type="scientific">Amblyomma americanum</name>
    <name type="common">Lone star tick</name>
    <dbReference type="NCBI Taxonomy" id="6943"/>
    <lineage>
        <taxon>Eukaryota</taxon>
        <taxon>Metazoa</taxon>
        <taxon>Ecdysozoa</taxon>
        <taxon>Arthropoda</taxon>
        <taxon>Chelicerata</taxon>
        <taxon>Arachnida</taxon>
        <taxon>Acari</taxon>
        <taxon>Parasitiformes</taxon>
        <taxon>Ixodida</taxon>
        <taxon>Ixodoidea</taxon>
        <taxon>Ixodidae</taxon>
        <taxon>Amblyomminae</taxon>
        <taxon>Amblyomma</taxon>
    </lineage>
</organism>
<reference evidence="2" key="1">
    <citation type="journal article" date="2015" name="PLoS ONE">
        <title>An Insight into the Sialome of the Lone Star Tick, Amblyomma americanum, with a Glimpse on Its Time Dependent Gene Expression.</title>
        <authorList>
            <person name="Karim S."/>
            <person name="Ribeiro J.M."/>
        </authorList>
    </citation>
    <scope>NUCLEOTIDE SEQUENCE</scope>
    <source>
        <tissue evidence="2">Salivary gland</tissue>
    </source>
</reference>
<dbReference type="InterPro" id="IPR012674">
    <property type="entry name" value="Calycin"/>
</dbReference>
<evidence type="ECO:0000313" key="2">
    <source>
        <dbReference type="EMBL" id="JAG91843.1"/>
    </source>
</evidence>
<feature type="chain" id="PRO_5002203472" evidence="1">
    <location>
        <begin position="19"/>
        <end position="111"/>
    </location>
</feature>
<dbReference type="AlphaFoldDB" id="A0A0C9SET0"/>
<proteinExistence type="evidence at transcript level"/>
<sequence>MLLTALVVLFLGLTDVEAKKRPAPRLPLNETIYRNALKVLQKDHVIGLAVISHEISDRTCECLRSRFWKNISGGAERSLECYAKGSRDAGKIKGILKENITVQMFLEGDMK</sequence>